<evidence type="ECO:0000313" key="2">
    <source>
        <dbReference type="EMBL" id="AJM92032.1"/>
    </source>
</evidence>
<dbReference type="SUPFAM" id="SSF47598">
    <property type="entry name" value="Ribbon-helix-helix"/>
    <property type="match status" value="1"/>
</dbReference>
<evidence type="ECO:0000313" key="3">
    <source>
        <dbReference type="Proteomes" id="UP000032027"/>
    </source>
</evidence>
<organism evidence="2 3">
    <name type="scientific">Nitrosopumilus piranensis</name>
    <dbReference type="NCBI Taxonomy" id="1582439"/>
    <lineage>
        <taxon>Archaea</taxon>
        <taxon>Nitrososphaerota</taxon>
        <taxon>Nitrososphaeria</taxon>
        <taxon>Nitrosopumilales</taxon>
        <taxon>Nitrosopumilaceae</taxon>
        <taxon>Nitrosopumilus</taxon>
    </lineage>
</organism>
<dbReference type="GeneID" id="41599984"/>
<name>A0A0C5CA78_9ARCH</name>
<dbReference type="AlphaFoldDB" id="A0A0C5CA78"/>
<dbReference type="STRING" id="1582439.NPIRD3C_0820"/>
<dbReference type="Proteomes" id="UP000032027">
    <property type="component" value="Chromosome"/>
</dbReference>
<dbReference type="OrthoDB" id="8756at2157"/>
<sequence>MKEKLVSNRQTHNQKKEPTRSITYRLPEKLVNELETEATMKSISQNVLVKQILEKYVQWDRFSNKVGMIPVPKGILESLGSELDGKDIDEIITLIFPMIKDTVMFIKGGYDLKRCIETLEDYMRASGMNSDHRVEGDRHIFLIQHELGMKWSVFTEQLLTQVFRSFLPDKELKFQTTDSTVILTIRLGSDFDEHDYHD</sequence>
<gene>
    <name evidence="2" type="ORF">NPIRD3C_0820</name>
</gene>
<dbReference type="PATRIC" id="fig|1582439.9.peg.842"/>
<dbReference type="GO" id="GO:0006355">
    <property type="term" value="P:regulation of DNA-templated transcription"/>
    <property type="evidence" value="ECO:0007669"/>
    <property type="project" value="InterPro"/>
</dbReference>
<reference evidence="2 3" key="2">
    <citation type="journal article" date="2016" name="ISME J.">
        <title>Physiological and genomic characterization of two novel marine thaumarchaeal strains indicates niche differentiation.</title>
        <authorList>
            <person name="Bayer B."/>
            <person name="Vojvoda J."/>
            <person name="Offre P."/>
            <person name="Alves R.J."/>
            <person name="Elisabeth N.H."/>
            <person name="Garcia J.A."/>
            <person name="Volland J.M."/>
            <person name="Srivastava A."/>
            <person name="Schleper C."/>
            <person name="Herndl G.J."/>
        </authorList>
    </citation>
    <scope>NUCLEOTIDE SEQUENCE [LARGE SCALE GENOMIC DNA]</scope>
    <source>
        <strain evidence="2 3">D3C</strain>
    </source>
</reference>
<proteinExistence type="predicted"/>
<evidence type="ECO:0000256" key="1">
    <source>
        <dbReference type="SAM" id="MobiDB-lite"/>
    </source>
</evidence>
<accession>A0A0C5CA78</accession>
<protein>
    <submittedName>
        <fullName evidence="2">Uncharacterized protein</fullName>
    </submittedName>
</protein>
<dbReference type="KEGG" id="nid:NPIRD3C_0820"/>
<dbReference type="HOGENOM" id="CLU_100103_1_0_2"/>
<keyword evidence="3" id="KW-1185">Reference proteome</keyword>
<reference evidence="2 3" key="3">
    <citation type="journal article" date="2019" name="Int. J. Syst. Evol. Microbiol.">
        <title>Nitrosopumilus adriaticus sp. nov. and Nitrosopumilus piranensis sp. nov., two ammonia-oxidizing archaea from the Adriatic Sea and members of the class Nitrososphaeria.</title>
        <authorList>
            <person name="Bayer B."/>
            <person name="Vojvoda J."/>
            <person name="Reinthaler T."/>
            <person name="Reyes C."/>
            <person name="Pinto M."/>
            <person name="Herndl G.J."/>
        </authorList>
    </citation>
    <scope>NUCLEOTIDE SEQUENCE [LARGE SCALE GENOMIC DNA]</scope>
    <source>
        <strain evidence="2 3">D3C</strain>
    </source>
</reference>
<feature type="region of interest" description="Disordered" evidence="1">
    <location>
        <begin position="1"/>
        <end position="20"/>
    </location>
</feature>
<dbReference type="EMBL" id="CP010868">
    <property type="protein sequence ID" value="AJM92032.1"/>
    <property type="molecule type" value="Genomic_DNA"/>
</dbReference>
<dbReference type="InterPro" id="IPR010985">
    <property type="entry name" value="Ribbon_hlx_hlx"/>
</dbReference>
<dbReference type="RefSeq" id="WP_148702950.1">
    <property type="nucleotide sequence ID" value="NZ_CP010868.1"/>
</dbReference>
<reference evidence="3" key="1">
    <citation type="submission" date="2015-02" db="EMBL/GenBank/DDBJ databases">
        <title>Characterization of two novel Thaumarchaeota isolated from the Northern Adriatic Sea.</title>
        <authorList>
            <person name="Bayer B."/>
            <person name="Vojvoda J."/>
            <person name="Offre P."/>
            <person name="Srivastava A."/>
            <person name="Elisabeth N."/>
            <person name="Garcia J.A.L."/>
            <person name="Schleper C."/>
            <person name="Herndl G.J."/>
        </authorList>
    </citation>
    <scope>NUCLEOTIDE SEQUENCE [LARGE SCALE GENOMIC DNA]</scope>
    <source>
        <strain evidence="3">D3C</strain>
    </source>
</reference>